<evidence type="ECO:0000259" key="1">
    <source>
        <dbReference type="Pfam" id="PF04326"/>
    </source>
</evidence>
<evidence type="ECO:0000313" key="2">
    <source>
        <dbReference type="EMBL" id="ARQ08622.1"/>
    </source>
</evidence>
<protein>
    <submittedName>
        <fullName evidence="2">ATPase/AAA domain-containing protein</fullName>
    </submittedName>
</protein>
<proteinExistence type="predicted"/>
<organism evidence="2 3">
    <name type="scientific">Rhizobium etli</name>
    <dbReference type="NCBI Taxonomy" id="29449"/>
    <lineage>
        <taxon>Bacteria</taxon>
        <taxon>Pseudomonadati</taxon>
        <taxon>Pseudomonadota</taxon>
        <taxon>Alphaproteobacteria</taxon>
        <taxon>Hyphomicrobiales</taxon>
        <taxon>Rhizobiaceae</taxon>
        <taxon>Rhizobium/Agrobacterium group</taxon>
        <taxon>Rhizobium</taxon>
    </lineage>
</organism>
<dbReference type="InterPro" id="IPR007421">
    <property type="entry name" value="Schlafen_AlbA_2_dom"/>
</dbReference>
<dbReference type="EMBL" id="CP020906">
    <property type="protein sequence ID" value="ARQ08622.1"/>
    <property type="molecule type" value="Genomic_DNA"/>
</dbReference>
<dbReference type="Proteomes" id="UP000194159">
    <property type="component" value="Chromosome"/>
</dbReference>
<name>A0AAN1EID7_RHIET</name>
<dbReference type="Gene3D" id="3.30.950.30">
    <property type="entry name" value="Schlafen, AAA domain"/>
    <property type="match status" value="1"/>
</dbReference>
<sequence>MPSVTEIMSKPAGELDLEDLLDVIHLEAPETDTLELKADLSLQKDVHGWRVKKELHRQESKSLAKEVVALANTYGGRIFVGISESKDMPRRAHELASPLPAVHELVERLRDSLSALIEPPIPGLTILPIPVAAKSSDGYVVLDVPRSRMGPHGFGSPPECYWRRDSVSRPMSMSDLQNAFWEARTRRERIDTEIATAEKRLAEMIDSTSDTFGFRITAISENPLEMRDLVSGLRSGDVYSPLEHNYFGVVTHPMYHNHNWMFSYFGASKRENTSEPHGVAEWRIDEVGVIELLGYFFPRDSSEIIMDVEAICGSAAHALRLAGAVERYSRGGNGRWITSIEFNSGYRKAAVKDPTIASKTVPVPFRRSATIRPLIIDQTRSPETTFAMLEDKVWAAFGLPVVNQRRYKLNL</sequence>
<gene>
    <name evidence="2" type="ORF">NXC12_CH00531</name>
</gene>
<accession>A0AAN1EID7</accession>
<dbReference type="AlphaFoldDB" id="A0AAN1EID7"/>
<evidence type="ECO:0000313" key="3">
    <source>
        <dbReference type="Proteomes" id="UP000194159"/>
    </source>
</evidence>
<feature type="domain" description="Schlafen AlbA-2" evidence="1">
    <location>
        <begin position="31"/>
        <end position="172"/>
    </location>
</feature>
<reference evidence="2 3" key="1">
    <citation type="submission" date="2017-04" db="EMBL/GenBank/DDBJ databases">
        <title>Complete genome sequences of Rhizobium genomic linages associated to common bean (phaseolus vulgaris).</title>
        <authorList>
            <person name="Santamaria R.I."/>
            <person name="Bustos P."/>
            <person name="Perez-Carrascal O."/>
            <person name="Martinez-Flores I."/>
            <person name="Juarez S."/>
            <person name="Lozano L."/>
            <person name="Miranda F."/>
            <person name="Vinuesa P."/>
            <person name="Martinez-Romero E."/>
            <person name="Cevallos M.A."/>
            <person name="Romero D."/>
            <person name="Davila G."/>
            <person name="Gonzalez V."/>
        </authorList>
    </citation>
    <scope>NUCLEOTIDE SEQUENCE [LARGE SCALE GENOMIC DNA]</scope>
    <source>
        <strain evidence="2 3">NXC12</strain>
    </source>
</reference>
<dbReference type="Pfam" id="PF04326">
    <property type="entry name" value="SLFN_AlbA_2"/>
    <property type="match status" value="1"/>
</dbReference>
<dbReference type="InterPro" id="IPR038461">
    <property type="entry name" value="Schlafen_AlbA_2_dom_sf"/>
</dbReference>